<gene>
    <name evidence="2" type="ORF">FGD71_023685</name>
</gene>
<feature type="transmembrane region" description="Helical" evidence="1">
    <location>
        <begin position="129"/>
        <end position="151"/>
    </location>
</feature>
<keyword evidence="3" id="KW-1185">Reference proteome</keyword>
<name>A0A505DLV1_9ACTN</name>
<protein>
    <submittedName>
        <fullName evidence="2">Uncharacterized protein</fullName>
    </submittedName>
</protein>
<dbReference type="OrthoDB" id="4216285at2"/>
<reference evidence="2 3" key="1">
    <citation type="submission" date="2019-06" db="EMBL/GenBank/DDBJ databases">
        <title>Streptomyces sporangiiformans sp. nov., a novel actinomycete isolated from soil in Mount Song.</title>
        <authorList>
            <person name="Han L."/>
        </authorList>
    </citation>
    <scope>NUCLEOTIDE SEQUENCE [LARGE SCALE GENOMIC DNA]</scope>
    <source>
        <strain evidence="2 3">NEAU-SSA 1</strain>
    </source>
</reference>
<accession>A0A505DLV1</accession>
<evidence type="ECO:0000313" key="3">
    <source>
        <dbReference type="Proteomes" id="UP000317378"/>
    </source>
</evidence>
<keyword evidence="1" id="KW-0812">Transmembrane</keyword>
<keyword evidence="1" id="KW-1133">Transmembrane helix</keyword>
<organism evidence="2 3">
    <name type="scientific">Streptomyces sporangiiformans</name>
    <dbReference type="NCBI Taxonomy" id="2315329"/>
    <lineage>
        <taxon>Bacteria</taxon>
        <taxon>Bacillati</taxon>
        <taxon>Actinomycetota</taxon>
        <taxon>Actinomycetes</taxon>
        <taxon>Kitasatosporales</taxon>
        <taxon>Streptomycetaceae</taxon>
        <taxon>Streptomyces</taxon>
    </lineage>
</organism>
<feature type="transmembrane region" description="Helical" evidence="1">
    <location>
        <begin position="52"/>
        <end position="76"/>
    </location>
</feature>
<feature type="transmembrane region" description="Helical" evidence="1">
    <location>
        <begin position="172"/>
        <end position="196"/>
    </location>
</feature>
<keyword evidence="1" id="KW-0472">Membrane</keyword>
<evidence type="ECO:0000256" key="1">
    <source>
        <dbReference type="SAM" id="Phobius"/>
    </source>
</evidence>
<dbReference type="EMBL" id="VCHX02000152">
    <property type="protein sequence ID" value="TPQ19861.1"/>
    <property type="molecule type" value="Genomic_DNA"/>
</dbReference>
<sequence>MLAPLPAPNGLPWGMAVLAAGLAVGEYASRTGPVPGLALSKVLTGGPVGVLVGWALTALGLALVGPGITHLCGRLLQAMRPGALRLLAGRVLMEEAGRIGRPLGVVCAVASGAYAMSTLYTSARPDVGPLTTLGALLVAGCAVATLLTAAVEARYARSDTTQALLRLGAPTAMLRCAAAMRAGALLAVLGPLTLAVGELAALPLAG</sequence>
<dbReference type="Proteomes" id="UP000317378">
    <property type="component" value="Unassembled WGS sequence"/>
</dbReference>
<comment type="caution">
    <text evidence="2">The sequence shown here is derived from an EMBL/GenBank/DDBJ whole genome shotgun (WGS) entry which is preliminary data.</text>
</comment>
<dbReference type="AlphaFoldDB" id="A0A505DLV1"/>
<proteinExistence type="predicted"/>
<evidence type="ECO:0000313" key="2">
    <source>
        <dbReference type="EMBL" id="TPQ19861.1"/>
    </source>
</evidence>